<sequence>MLALTPIIGIIIAAAILSRLLMIGHRPKNYPPGPPTLPILGNIHQILGTLHSILRTVVLQMPSRDAHLQFENWAREYGPVYSLMLGTKCLIVLSSDEAVKELLDKRSGIYSDRQEMYIGQTLCSGGLRLLMMGYGPKWRGFRKMVHGLLNVTTSNKYVAYQMLENKQMLYQFLKQPDKFLRHIRRYSNALTTTMVFGWRTPTYEDPKMMQLFDGFSEFAVINQTGTAALIDFFPWLRTLPGFLLPVQQKAKELHMHEKALYLSHWMRAKQETQDNTIKPCFCAGMNEAQNKDGFSDDQAAYISGTLLEAGSDTTSSTLYAFVQAMLLFPEVQRKAHKEIDEIIGPDRLPDMDDLPKLQYIRGCMKETLRWMPTTILGAVPHAVTQDDVYKGYLIPKGAGVINNVWGIGMDPDRHPSPRTFDPDRYREDYQSLGDAAANPDASKRDAFTFGAGRRICPGIHVAERSLFLGMSRILWAFSIEPVLNEKGLPILPDPDRLTQGFVCMPEEFPASIIPRSQARADMVVREWKKAEELLDPETKQWLQPPVETISS</sequence>
<dbReference type="GO" id="GO:0004497">
    <property type="term" value="F:monooxygenase activity"/>
    <property type="evidence" value="ECO:0007669"/>
    <property type="project" value="UniProtKB-KW"/>
</dbReference>
<dbReference type="SUPFAM" id="SSF48264">
    <property type="entry name" value="Cytochrome P450"/>
    <property type="match status" value="1"/>
</dbReference>
<dbReference type="InterPro" id="IPR001128">
    <property type="entry name" value="Cyt_P450"/>
</dbReference>
<evidence type="ECO:0000256" key="4">
    <source>
        <dbReference type="ARBA" id="ARBA00023002"/>
    </source>
</evidence>
<dbReference type="InterPro" id="IPR002401">
    <property type="entry name" value="Cyt_P450_E_grp-I"/>
</dbReference>
<comment type="similarity">
    <text evidence="2 8">Belongs to the cytochrome P450 family.</text>
</comment>
<organism evidence="9 10">
    <name type="scientific">Penicillium atrosanguineum</name>
    <dbReference type="NCBI Taxonomy" id="1132637"/>
    <lineage>
        <taxon>Eukaryota</taxon>
        <taxon>Fungi</taxon>
        <taxon>Dikarya</taxon>
        <taxon>Ascomycota</taxon>
        <taxon>Pezizomycotina</taxon>
        <taxon>Eurotiomycetes</taxon>
        <taxon>Eurotiomycetidae</taxon>
        <taxon>Eurotiales</taxon>
        <taxon>Aspergillaceae</taxon>
        <taxon>Penicillium</taxon>
    </lineage>
</organism>
<dbReference type="OrthoDB" id="1103324at2759"/>
<evidence type="ECO:0000256" key="8">
    <source>
        <dbReference type="RuleBase" id="RU000461"/>
    </source>
</evidence>
<evidence type="ECO:0000256" key="7">
    <source>
        <dbReference type="PIRSR" id="PIRSR602401-1"/>
    </source>
</evidence>
<evidence type="ECO:0000313" key="9">
    <source>
        <dbReference type="EMBL" id="KAJ5308384.1"/>
    </source>
</evidence>
<dbReference type="InterPro" id="IPR017972">
    <property type="entry name" value="Cyt_P450_CS"/>
</dbReference>
<evidence type="ECO:0000256" key="1">
    <source>
        <dbReference type="ARBA" id="ARBA00001971"/>
    </source>
</evidence>
<comment type="cofactor">
    <cofactor evidence="1 7">
        <name>heme</name>
        <dbReference type="ChEBI" id="CHEBI:30413"/>
    </cofactor>
</comment>
<keyword evidence="5 7" id="KW-0408">Iron</keyword>
<dbReference type="InterPro" id="IPR036396">
    <property type="entry name" value="Cyt_P450_sf"/>
</dbReference>
<keyword evidence="10" id="KW-1185">Reference proteome</keyword>
<protein>
    <submittedName>
        <fullName evidence="9">Uncharacterized protein</fullName>
    </submittedName>
</protein>
<dbReference type="Pfam" id="PF00067">
    <property type="entry name" value="p450"/>
    <property type="match status" value="1"/>
</dbReference>
<dbReference type="GO" id="GO:0020037">
    <property type="term" value="F:heme binding"/>
    <property type="evidence" value="ECO:0007669"/>
    <property type="project" value="InterPro"/>
</dbReference>
<evidence type="ECO:0000256" key="3">
    <source>
        <dbReference type="ARBA" id="ARBA00022723"/>
    </source>
</evidence>
<dbReference type="Gene3D" id="1.10.630.10">
    <property type="entry name" value="Cytochrome P450"/>
    <property type="match status" value="1"/>
</dbReference>
<dbReference type="EMBL" id="JAPZBO010000008">
    <property type="protein sequence ID" value="KAJ5308384.1"/>
    <property type="molecule type" value="Genomic_DNA"/>
</dbReference>
<reference evidence="9" key="1">
    <citation type="submission" date="2022-12" db="EMBL/GenBank/DDBJ databases">
        <authorList>
            <person name="Petersen C."/>
        </authorList>
    </citation>
    <scope>NUCLEOTIDE SEQUENCE</scope>
    <source>
        <strain evidence="9">IBT 21472</strain>
    </source>
</reference>
<dbReference type="AlphaFoldDB" id="A0A9W9H0R8"/>
<dbReference type="GO" id="GO:0005506">
    <property type="term" value="F:iron ion binding"/>
    <property type="evidence" value="ECO:0007669"/>
    <property type="project" value="InterPro"/>
</dbReference>
<dbReference type="PANTHER" id="PTHR46300">
    <property type="entry name" value="P450, PUTATIVE (EUROFUNG)-RELATED-RELATED"/>
    <property type="match status" value="1"/>
</dbReference>
<dbReference type="Proteomes" id="UP001147746">
    <property type="component" value="Unassembled WGS sequence"/>
</dbReference>
<accession>A0A9W9H0R8</accession>
<dbReference type="PROSITE" id="PS00086">
    <property type="entry name" value="CYTOCHROME_P450"/>
    <property type="match status" value="1"/>
</dbReference>
<evidence type="ECO:0000313" key="10">
    <source>
        <dbReference type="Proteomes" id="UP001147746"/>
    </source>
</evidence>
<reference evidence="9" key="2">
    <citation type="journal article" date="2023" name="IMA Fungus">
        <title>Comparative genomic study of the Penicillium genus elucidates a diverse pangenome and 15 lateral gene transfer events.</title>
        <authorList>
            <person name="Petersen C."/>
            <person name="Sorensen T."/>
            <person name="Nielsen M.R."/>
            <person name="Sondergaard T.E."/>
            <person name="Sorensen J.L."/>
            <person name="Fitzpatrick D.A."/>
            <person name="Frisvad J.C."/>
            <person name="Nielsen K.L."/>
        </authorList>
    </citation>
    <scope>NUCLEOTIDE SEQUENCE</scope>
    <source>
        <strain evidence="9">IBT 21472</strain>
    </source>
</reference>
<proteinExistence type="inferred from homology"/>
<dbReference type="GO" id="GO:0016705">
    <property type="term" value="F:oxidoreductase activity, acting on paired donors, with incorporation or reduction of molecular oxygen"/>
    <property type="evidence" value="ECO:0007669"/>
    <property type="project" value="InterPro"/>
</dbReference>
<keyword evidence="3 7" id="KW-0479">Metal-binding</keyword>
<dbReference type="PRINTS" id="PR00385">
    <property type="entry name" value="P450"/>
</dbReference>
<dbReference type="PRINTS" id="PR00463">
    <property type="entry name" value="EP450I"/>
</dbReference>
<feature type="binding site" description="axial binding residue" evidence="7">
    <location>
        <position position="456"/>
    </location>
    <ligand>
        <name>heme</name>
        <dbReference type="ChEBI" id="CHEBI:30413"/>
    </ligand>
    <ligandPart>
        <name>Fe</name>
        <dbReference type="ChEBI" id="CHEBI:18248"/>
    </ligandPart>
</feature>
<dbReference type="GO" id="GO:0043386">
    <property type="term" value="P:mycotoxin biosynthetic process"/>
    <property type="evidence" value="ECO:0007669"/>
    <property type="project" value="UniProtKB-ARBA"/>
</dbReference>
<evidence type="ECO:0000256" key="6">
    <source>
        <dbReference type="ARBA" id="ARBA00023033"/>
    </source>
</evidence>
<name>A0A9W9H0R8_9EURO</name>
<dbReference type="CDD" id="cd11065">
    <property type="entry name" value="CYP64-like"/>
    <property type="match status" value="1"/>
</dbReference>
<dbReference type="PANTHER" id="PTHR46300:SF2">
    <property type="entry name" value="CYTOCHROME P450 MONOOXYGENASE ALNH-RELATED"/>
    <property type="match status" value="1"/>
</dbReference>
<keyword evidence="6 8" id="KW-0503">Monooxygenase</keyword>
<comment type="caution">
    <text evidence="9">The sequence shown here is derived from an EMBL/GenBank/DDBJ whole genome shotgun (WGS) entry which is preliminary data.</text>
</comment>
<keyword evidence="7 8" id="KW-0349">Heme</keyword>
<evidence type="ECO:0000256" key="5">
    <source>
        <dbReference type="ARBA" id="ARBA00023004"/>
    </source>
</evidence>
<dbReference type="InterPro" id="IPR050364">
    <property type="entry name" value="Cytochrome_P450_fung"/>
</dbReference>
<gene>
    <name evidence="9" type="ORF">N7476_009040</name>
</gene>
<keyword evidence="4 8" id="KW-0560">Oxidoreductase</keyword>
<evidence type="ECO:0000256" key="2">
    <source>
        <dbReference type="ARBA" id="ARBA00010617"/>
    </source>
</evidence>